<keyword evidence="2" id="KW-1185">Reference proteome</keyword>
<name>A0A250XNK1_9CHLO</name>
<accession>A0A250XNK1</accession>
<evidence type="ECO:0000313" key="2">
    <source>
        <dbReference type="Proteomes" id="UP000232323"/>
    </source>
</evidence>
<dbReference type="Proteomes" id="UP000232323">
    <property type="component" value="Unassembled WGS sequence"/>
</dbReference>
<protein>
    <submittedName>
        <fullName evidence="1">Uncharacterized protein</fullName>
    </submittedName>
</protein>
<dbReference type="AlphaFoldDB" id="A0A250XNK1"/>
<organism evidence="1 2">
    <name type="scientific">Chlamydomonas eustigma</name>
    <dbReference type="NCBI Taxonomy" id="1157962"/>
    <lineage>
        <taxon>Eukaryota</taxon>
        <taxon>Viridiplantae</taxon>
        <taxon>Chlorophyta</taxon>
        <taxon>core chlorophytes</taxon>
        <taxon>Chlorophyceae</taxon>
        <taxon>CS clade</taxon>
        <taxon>Chlamydomonadales</taxon>
        <taxon>Chlamydomonadaceae</taxon>
        <taxon>Chlamydomonas</taxon>
    </lineage>
</organism>
<proteinExistence type="predicted"/>
<dbReference type="EMBL" id="BEGY01000131">
    <property type="protein sequence ID" value="GAX84648.1"/>
    <property type="molecule type" value="Genomic_DNA"/>
</dbReference>
<gene>
    <name evidence="1" type="ORF">CEUSTIGMA_g12069.t1</name>
</gene>
<comment type="caution">
    <text evidence="1">The sequence shown here is derived from an EMBL/GenBank/DDBJ whole genome shotgun (WGS) entry which is preliminary data.</text>
</comment>
<reference evidence="1 2" key="1">
    <citation type="submission" date="2017-08" db="EMBL/GenBank/DDBJ databases">
        <title>Acidophilic green algal genome provides insights into adaptation to an acidic environment.</title>
        <authorList>
            <person name="Hirooka S."/>
            <person name="Hirose Y."/>
            <person name="Kanesaki Y."/>
            <person name="Higuchi S."/>
            <person name="Fujiwara T."/>
            <person name="Onuma R."/>
            <person name="Era A."/>
            <person name="Ohbayashi R."/>
            <person name="Uzuka A."/>
            <person name="Nozaki H."/>
            <person name="Yoshikawa H."/>
            <person name="Miyagishima S.Y."/>
        </authorList>
    </citation>
    <scope>NUCLEOTIDE SEQUENCE [LARGE SCALE GENOMIC DNA]</scope>
    <source>
        <strain evidence="1 2">NIES-2499</strain>
    </source>
</reference>
<evidence type="ECO:0000313" key="1">
    <source>
        <dbReference type="EMBL" id="GAX84648.1"/>
    </source>
</evidence>
<sequence length="85" mass="9462">MVPTGGWGEVFRIKYGPHRGSIYKHALPGLETEMDSEVVTMMYWAMIAKASPNIMCLVVEDVSSGPGALIGRWISYTQLLSIYRP</sequence>